<dbReference type="SUPFAM" id="SSF51735">
    <property type="entry name" value="NAD(P)-binding Rossmann-fold domains"/>
    <property type="match status" value="1"/>
</dbReference>
<dbReference type="InterPro" id="IPR051783">
    <property type="entry name" value="NAD(P)-dependent_oxidoreduct"/>
</dbReference>
<dbReference type="GO" id="GO:0004029">
    <property type="term" value="F:aldehyde dehydrogenase (NAD+) activity"/>
    <property type="evidence" value="ECO:0007669"/>
    <property type="project" value="TreeGrafter"/>
</dbReference>
<proteinExistence type="predicted"/>
<dbReference type="PANTHER" id="PTHR48079:SF6">
    <property type="entry name" value="NAD(P)-BINDING DOMAIN-CONTAINING PROTEIN-RELATED"/>
    <property type="match status" value="1"/>
</dbReference>
<dbReference type="GO" id="GO:0005737">
    <property type="term" value="C:cytoplasm"/>
    <property type="evidence" value="ECO:0007669"/>
    <property type="project" value="TreeGrafter"/>
</dbReference>
<dbReference type="RefSeq" id="WP_092894996.1">
    <property type="nucleotide sequence ID" value="NZ_FOKK01000003.1"/>
</dbReference>
<evidence type="ECO:0000313" key="3">
    <source>
        <dbReference type="Proteomes" id="UP000198790"/>
    </source>
</evidence>
<dbReference type="Pfam" id="PF01370">
    <property type="entry name" value="Epimerase"/>
    <property type="match status" value="1"/>
</dbReference>
<dbReference type="InterPro" id="IPR036291">
    <property type="entry name" value="NAD(P)-bd_dom_sf"/>
</dbReference>
<dbReference type="EMBL" id="FOKK01000003">
    <property type="protein sequence ID" value="SFA97570.1"/>
    <property type="molecule type" value="Genomic_DNA"/>
</dbReference>
<sequence>MPLHTILGANGNIAKIVSAELSKSDVLVRQFSRKPQKVNETDELFSGDLLDAAALSEAVKGSEVVYLLAGIQYKSSTWKRDWPKIMKNTLGACIAHGANLVFFDNMYACDPTHIGHLTEETPLKPESRKGKVRKQILDMLWVNVKTGKLKALVARAPDFYGPEASNSFLNELVIKRMKSGKGAQWLYSGDKKHSFIYIPDAGKATAFLALQDDAWNQTWNLPTDSSYPTGKEIVEMVNNQLNTKLKIQVMPAWLVSTLGIFMSVMKEIVELRYQSDSDYCFDSSKIQKEYGLKPTLMKEGLSVCLKS</sequence>
<dbReference type="STRING" id="237018.SAMN04489723_10353"/>
<reference evidence="2 3" key="1">
    <citation type="submission" date="2016-10" db="EMBL/GenBank/DDBJ databases">
        <authorList>
            <person name="de Groot N.N."/>
        </authorList>
    </citation>
    <scope>NUCLEOTIDE SEQUENCE [LARGE SCALE GENOMIC DNA]</scope>
    <source>
        <strain evidence="2 3">DSM 23399</strain>
    </source>
</reference>
<evidence type="ECO:0000313" key="2">
    <source>
        <dbReference type="EMBL" id="SFA97570.1"/>
    </source>
</evidence>
<keyword evidence="3" id="KW-1185">Reference proteome</keyword>
<organism evidence="2 3">
    <name type="scientific">Algoriphagus aquimarinus</name>
    <dbReference type="NCBI Taxonomy" id="237018"/>
    <lineage>
        <taxon>Bacteria</taxon>
        <taxon>Pseudomonadati</taxon>
        <taxon>Bacteroidota</taxon>
        <taxon>Cytophagia</taxon>
        <taxon>Cytophagales</taxon>
        <taxon>Cyclobacteriaceae</taxon>
        <taxon>Algoriphagus</taxon>
    </lineage>
</organism>
<protein>
    <submittedName>
        <fullName evidence="2">Nucleoside-diphosphate-sugar epimerase</fullName>
    </submittedName>
</protein>
<gene>
    <name evidence="2" type="ORF">SAMN04489723_10353</name>
</gene>
<dbReference type="PANTHER" id="PTHR48079">
    <property type="entry name" value="PROTEIN YEEZ"/>
    <property type="match status" value="1"/>
</dbReference>
<dbReference type="Proteomes" id="UP000198790">
    <property type="component" value="Unassembled WGS sequence"/>
</dbReference>
<evidence type="ECO:0000259" key="1">
    <source>
        <dbReference type="Pfam" id="PF01370"/>
    </source>
</evidence>
<feature type="domain" description="NAD-dependent epimerase/dehydratase" evidence="1">
    <location>
        <begin position="6"/>
        <end position="214"/>
    </location>
</feature>
<accession>A0A1I0XB53</accession>
<dbReference type="Gene3D" id="3.40.50.720">
    <property type="entry name" value="NAD(P)-binding Rossmann-like Domain"/>
    <property type="match status" value="1"/>
</dbReference>
<name>A0A1I0XB53_9BACT</name>
<dbReference type="InterPro" id="IPR001509">
    <property type="entry name" value="Epimerase_deHydtase"/>
</dbReference>
<dbReference type="OrthoDB" id="112777at2"/>
<dbReference type="AlphaFoldDB" id="A0A1I0XB53"/>